<comment type="cofactor">
    <cofactor evidence="1">
        <name>heme</name>
        <dbReference type="ChEBI" id="CHEBI:30413"/>
    </cofactor>
</comment>
<dbReference type="GO" id="GO:0016705">
    <property type="term" value="F:oxidoreductase activity, acting on paired donors, with incorporation or reduction of molecular oxygen"/>
    <property type="evidence" value="ECO:0007669"/>
    <property type="project" value="InterPro"/>
</dbReference>
<dbReference type="GO" id="GO:0004497">
    <property type="term" value="F:monooxygenase activity"/>
    <property type="evidence" value="ECO:0007669"/>
    <property type="project" value="UniProtKB-KW"/>
</dbReference>
<dbReference type="Gene3D" id="1.10.630.10">
    <property type="entry name" value="Cytochrome P450"/>
    <property type="match status" value="1"/>
</dbReference>
<dbReference type="InterPro" id="IPR036396">
    <property type="entry name" value="Cyt_P450_sf"/>
</dbReference>
<dbReference type="SUPFAM" id="SSF48264">
    <property type="entry name" value="Cytochrome P450"/>
    <property type="match status" value="1"/>
</dbReference>
<dbReference type="PANTHER" id="PTHR24305">
    <property type="entry name" value="CYTOCHROME P450"/>
    <property type="match status" value="1"/>
</dbReference>
<keyword evidence="5 7" id="KW-0408">Iron</keyword>
<evidence type="ECO:0000256" key="6">
    <source>
        <dbReference type="ARBA" id="ARBA00023033"/>
    </source>
</evidence>
<comment type="similarity">
    <text evidence="2 7">Belongs to the cytochrome P450 family.</text>
</comment>
<dbReference type="InterPro" id="IPR050121">
    <property type="entry name" value="Cytochrome_P450_monoxygenase"/>
</dbReference>
<keyword evidence="9" id="KW-1185">Reference proteome</keyword>
<comment type="caution">
    <text evidence="8">The sequence shown here is derived from an EMBL/GenBank/DDBJ whole genome shotgun (WGS) entry which is preliminary data.</text>
</comment>
<dbReference type="InterPro" id="IPR001128">
    <property type="entry name" value="Cyt_P450"/>
</dbReference>
<organism evidence="8 9">
    <name type="scientific">Lachnellula willkommii</name>
    <dbReference type="NCBI Taxonomy" id="215461"/>
    <lineage>
        <taxon>Eukaryota</taxon>
        <taxon>Fungi</taxon>
        <taxon>Dikarya</taxon>
        <taxon>Ascomycota</taxon>
        <taxon>Pezizomycotina</taxon>
        <taxon>Leotiomycetes</taxon>
        <taxon>Helotiales</taxon>
        <taxon>Lachnaceae</taxon>
        <taxon>Lachnellula</taxon>
    </lineage>
</organism>
<dbReference type="Pfam" id="PF00067">
    <property type="entry name" value="p450"/>
    <property type="match status" value="1"/>
</dbReference>
<evidence type="ECO:0000256" key="2">
    <source>
        <dbReference type="ARBA" id="ARBA00010617"/>
    </source>
</evidence>
<sequence>MAFVTLSNLFLALAGAQLVRILYTLFSRSLLSPLAKVPGPRLAALTSWYECYYDVFKPGQYVFKIKQLHEQYGPIVRITPREVSVSDLEFLDTLYSPGPHAKRNKDIEKVKALGINSSIGGAVEHDLHRKRRESLNPFFSKKRVLNLAPQIQNKISQLEDIFLTSHNINGVINLSDLYFAFSSEQVITVMLLRTRMLIDNSVVNQYCFGHNQNVLANPARAADMRNNVAAVLRGVKFNLHFSWVRSVVRMLPPSLAGRWVPQGVKDMLKFRRIIRQEVQQILDSKDSSENRCSIFVELRDSPTLPASEKTAQRLEDEATLLVMAGTESTAKSICIAHYYLLADTKLMTKLRAELSAGPSATLTDLDQLPYLHAIALEANRLSFGLTGRNPRVAPEETLEYENPSSKIIYKLPPGTPISTSTLLAHTNETMFPDPWTFDPDRWLGQGTEKKKYMLAFSKGPRQCIGMHLADAELIMAIAEMGTWDIELVGTDERDVRFLHDYHIATPRLDSLGVRARVVGRVR</sequence>
<evidence type="ECO:0000256" key="1">
    <source>
        <dbReference type="ARBA" id="ARBA00001971"/>
    </source>
</evidence>
<keyword evidence="7" id="KW-0349">Heme</keyword>
<dbReference type="InterPro" id="IPR017972">
    <property type="entry name" value="Cyt_P450_CS"/>
</dbReference>
<evidence type="ECO:0000313" key="9">
    <source>
        <dbReference type="Proteomes" id="UP000315522"/>
    </source>
</evidence>
<evidence type="ECO:0000256" key="3">
    <source>
        <dbReference type="ARBA" id="ARBA00022723"/>
    </source>
</evidence>
<evidence type="ECO:0000256" key="5">
    <source>
        <dbReference type="ARBA" id="ARBA00023004"/>
    </source>
</evidence>
<evidence type="ECO:0000313" key="8">
    <source>
        <dbReference type="EMBL" id="TVY88065.1"/>
    </source>
</evidence>
<keyword evidence="4 7" id="KW-0560">Oxidoreductase</keyword>
<keyword evidence="3 7" id="KW-0479">Metal-binding</keyword>
<name>A0A559M536_9HELO</name>
<dbReference type="PROSITE" id="PS00086">
    <property type="entry name" value="CYTOCHROME_P450"/>
    <property type="match status" value="1"/>
</dbReference>
<accession>A0A559M536</accession>
<dbReference type="AlphaFoldDB" id="A0A559M536"/>
<evidence type="ECO:0000256" key="7">
    <source>
        <dbReference type="RuleBase" id="RU000461"/>
    </source>
</evidence>
<keyword evidence="6 7" id="KW-0503">Monooxygenase</keyword>
<dbReference type="EMBL" id="QGML01001967">
    <property type="protein sequence ID" value="TVY88065.1"/>
    <property type="molecule type" value="Genomic_DNA"/>
</dbReference>
<proteinExistence type="inferred from homology"/>
<gene>
    <name evidence="8" type="primary">TRI4</name>
    <name evidence="8" type="ORF">LAWI1_G006162</name>
</gene>
<dbReference type="GO" id="GO:0005506">
    <property type="term" value="F:iron ion binding"/>
    <property type="evidence" value="ECO:0007669"/>
    <property type="project" value="InterPro"/>
</dbReference>
<reference evidence="8 9" key="1">
    <citation type="submission" date="2018-05" db="EMBL/GenBank/DDBJ databases">
        <title>Genome sequencing and assembly of the regulated plant pathogen Lachnellula willkommii and related sister species for the development of diagnostic species identification markers.</title>
        <authorList>
            <person name="Giroux E."/>
            <person name="Bilodeau G."/>
        </authorList>
    </citation>
    <scope>NUCLEOTIDE SEQUENCE [LARGE SCALE GENOMIC DNA]</scope>
    <source>
        <strain evidence="8 9">CBS 172.35</strain>
    </source>
</reference>
<dbReference type="Proteomes" id="UP000315522">
    <property type="component" value="Unassembled WGS sequence"/>
</dbReference>
<protein>
    <submittedName>
        <fullName evidence="8">Cytochrome P450 monooxygenase</fullName>
    </submittedName>
</protein>
<dbReference type="GO" id="GO:0020037">
    <property type="term" value="F:heme binding"/>
    <property type="evidence" value="ECO:0007669"/>
    <property type="project" value="InterPro"/>
</dbReference>
<dbReference type="PANTHER" id="PTHR24305:SF157">
    <property type="entry name" value="N-ACETYLTRYPTOPHAN 6-HYDROXYLASE IVOC-RELATED"/>
    <property type="match status" value="1"/>
</dbReference>
<evidence type="ECO:0000256" key="4">
    <source>
        <dbReference type="ARBA" id="ARBA00023002"/>
    </source>
</evidence>
<dbReference type="CDD" id="cd11062">
    <property type="entry name" value="CYP58-like"/>
    <property type="match status" value="1"/>
</dbReference>